<protein>
    <submittedName>
        <fullName evidence="5">Dihydrodipicolinate reductase</fullName>
    </submittedName>
</protein>
<feature type="domain" description="2,4-diaminopentanoate dehydrogenase C-terminal" evidence="4">
    <location>
        <begin position="164"/>
        <end position="362"/>
    </location>
</feature>
<evidence type="ECO:0000259" key="4">
    <source>
        <dbReference type="Pfam" id="PF19328"/>
    </source>
</evidence>
<dbReference type="Gene3D" id="3.40.50.720">
    <property type="entry name" value="NAD(P)-binding Rossmann-like Domain"/>
    <property type="match status" value="1"/>
</dbReference>
<proteinExistence type="predicted"/>
<reference evidence="5 6" key="1">
    <citation type="submission" date="2017-07" db="EMBL/GenBank/DDBJ databases">
        <title>The new phylogeny of genus Mycobacterium.</title>
        <authorList>
            <person name="Tortoli E."/>
            <person name="Trovato A."/>
            <person name="Cirillo D.M."/>
        </authorList>
    </citation>
    <scope>NUCLEOTIDE SEQUENCE [LARGE SCALE GENOMIC DNA]</scope>
    <source>
        <strain evidence="5 6">ATCC 33027</strain>
    </source>
</reference>
<evidence type="ECO:0000256" key="2">
    <source>
        <dbReference type="ARBA" id="ARBA00023002"/>
    </source>
</evidence>
<feature type="domain" description="Dihydrodipicolinate reductase N-terminal" evidence="3">
    <location>
        <begin position="27"/>
        <end position="90"/>
    </location>
</feature>
<dbReference type="Pfam" id="PF01113">
    <property type="entry name" value="DapB_N"/>
    <property type="match status" value="1"/>
</dbReference>
<evidence type="ECO:0000313" key="5">
    <source>
        <dbReference type="EMBL" id="OYN78739.1"/>
    </source>
</evidence>
<dbReference type="EMBL" id="NOZR01000011">
    <property type="protein sequence ID" value="OYN78739.1"/>
    <property type="molecule type" value="Genomic_DNA"/>
</dbReference>
<dbReference type="GO" id="GO:0008839">
    <property type="term" value="F:4-hydroxy-tetrahydrodipicolinate reductase"/>
    <property type="evidence" value="ECO:0007669"/>
    <property type="project" value="InterPro"/>
</dbReference>
<dbReference type="GO" id="GO:0009089">
    <property type="term" value="P:lysine biosynthetic process via diaminopimelate"/>
    <property type="evidence" value="ECO:0007669"/>
    <property type="project" value="InterPro"/>
</dbReference>
<accession>A0A255DGY2</accession>
<dbReference type="CDD" id="cd24146">
    <property type="entry name" value="nat-AmDH_N_like"/>
    <property type="match status" value="1"/>
</dbReference>
<dbReference type="Proteomes" id="UP000216063">
    <property type="component" value="Unassembled WGS sequence"/>
</dbReference>
<sequence length="368" mass="39186">MVKDCQSKVLPHGFQYYRLVLRVIQWATGSVGKHAVAAVHRHPNMQVVGALVYSDAKAGRDVGEVCGIGPIGVTTTKDPEEIVALDADCVLYMPQGEMNPMGAVDDICLLLASGKNVISTAVTALIYPASMGQQVVDRLSEACVEGETSFHGTGIEPGWAAEVLPLTMSGLFARIDSLLVQELMDYTTYDSAPMLFDIMGFGKRPDEPVPMADASLAGVTFRAPLMLLAEGLGATVDDFVYHRETAVAAESFDITAGRVEAGTVAAQRFGYTAVVDGRPAMTVEHITRLGDEQAPEWPTGRGWKVTVEGEPSMVLESKIATHGEDETDQGCLGTAMHAVHAISPVCSAAPGIRTFLDLPMITGRHVLG</sequence>
<dbReference type="InterPro" id="IPR045760">
    <property type="entry name" value="DAP_DH_C"/>
</dbReference>
<organism evidence="5 6">
    <name type="scientific">Mycolicibacterium sphagni</name>
    <dbReference type="NCBI Taxonomy" id="1786"/>
    <lineage>
        <taxon>Bacteria</taxon>
        <taxon>Bacillati</taxon>
        <taxon>Actinomycetota</taxon>
        <taxon>Actinomycetes</taxon>
        <taxon>Mycobacteriales</taxon>
        <taxon>Mycobacteriaceae</taxon>
        <taxon>Mycolicibacterium</taxon>
    </lineage>
</organism>
<evidence type="ECO:0000259" key="3">
    <source>
        <dbReference type="Pfam" id="PF01113"/>
    </source>
</evidence>
<evidence type="ECO:0000313" key="6">
    <source>
        <dbReference type="Proteomes" id="UP000216063"/>
    </source>
</evidence>
<evidence type="ECO:0000256" key="1">
    <source>
        <dbReference type="ARBA" id="ARBA00022857"/>
    </source>
</evidence>
<dbReference type="OrthoDB" id="4759936at2"/>
<name>A0A255DGY2_9MYCO</name>
<keyword evidence="2" id="KW-0560">Oxidoreductase</keyword>
<dbReference type="InterPro" id="IPR036291">
    <property type="entry name" value="NAD(P)-bd_dom_sf"/>
</dbReference>
<comment type="caution">
    <text evidence="5">The sequence shown here is derived from an EMBL/GenBank/DDBJ whole genome shotgun (WGS) entry which is preliminary data.</text>
</comment>
<gene>
    <name evidence="5" type="ORF">CG716_15200</name>
</gene>
<dbReference type="AlphaFoldDB" id="A0A255DGY2"/>
<dbReference type="SUPFAM" id="SSF51735">
    <property type="entry name" value="NAD(P)-binding Rossmann-fold domains"/>
    <property type="match status" value="1"/>
</dbReference>
<dbReference type="InterPro" id="IPR000846">
    <property type="entry name" value="DapB_N"/>
</dbReference>
<keyword evidence="6" id="KW-1185">Reference proteome</keyword>
<keyword evidence="1" id="KW-0521">NADP</keyword>
<dbReference type="Pfam" id="PF19328">
    <property type="entry name" value="DAP_DH_C"/>
    <property type="match status" value="1"/>
</dbReference>